<keyword evidence="2" id="KW-0472">Membrane</keyword>
<keyword evidence="4" id="KW-1185">Reference proteome</keyword>
<gene>
    <name evidence="3" type="ORF">EBH_0039720</name>
</gene>
<proteinExistence type="predicted"/>
<dbReference type="EMBL" id="HG712628">
    <property type="protein sequence ID" value="CDJ51153.1"/>
    <property type="molecule type" value="Genomic_DNA"/>
</dbReference>
<keyword evidence="2" id="KW-0812">Transmembrane</keyword>
<feature type="region of interest" description="Disordered" evidence="1">
    <location>
        <begin position="281"/>
        <end position="340"/>
    </location>
</feature>
<reference evidence="3" key="2">
    <citation type="submission" date="2013-10" db="EMBL/GenBank/DDBJ databases">
        <authorList>
            <person name="Aslett M."/>
        </authorList>
    </citation>
    <scope>NUCLEOTIDE SEQUENCE [LARGE SCALE GENOMIC DNA]</scope>
    <source>
        <strain evidence="3">Houghton</strain>
    </source>
</reference>
<organism evidence="3 4">
    <name type="scientific">Eimeria brunetti</name>
    <dbReference type="NCBI Taxonomy" id="51314"/>
    <lineage>
        <taxon>Eukaryota</taxon>
        <taxon>Sar</taxon>
        <taxon>Alveolata</taxon>
        <taxon>Apicomplexa</taxon>
        <taxon>Conoidasida</taxon>
        <taxon>Coccidia</taxon>
        <taxon>Eucoccidiorida</taxon>
        <taxon>Eimeriorina</taxon>
        <taxon>Eimeriidae</taxon>
        <taxon>Eimeria</taxon>
    </lineage>
</organism>
<feature type="transmembrane region" description="Helical" evidence="2">
    <location>
        <begin position="48"/>
        <end position="73"/>
    </location>
</feature>
<dbReference type="OrthoDB" id="348494at2759"/>
<reference evidence="3" key="1">
    <citation type="submission" date="2013-10" db="EMBL/GenBank/DDBJ databases">
        <title>Genomic analysis of the causative agents of coccidiosis in chickens.</title>
        <authorList>
            <person name="Reid A.J."/>
            <person name="Blake D."/>
            <person name="Billington K."/>
            <person name="Browne H."/>
            <person name="Dunn M."/>
            <person name="Hung S."/>
            <person name="Kawahara F."/>
            <person name="Miranda-Saavedra D."/>
            <person name="Mourier T."/>
            <person name="Nagra H."/>
            <person name="Otto T.D."/>
            <person name="Rawlings N."/>
            <person name="Sanchez A."/>
            <person name="Sanders M."/>
            <person name="Subramaniam C."/>
            <person name="Tay Y."/>
            <person name="Dear P."/>
            <person name="Doerig C."/>
            <person name="Gruber A."/>
            <person name="Parkinson J."/>
            <person name="Shirley M."/>
            <person name="Wan K.L."/>
            <person name="Berriman M."/>
            <person name="Tomley F."/>
            <person name="Pain A."/>
        </authorList>
    </citation>
    <scope>NUCLEOTIDE SEQUENCE [LARGE SCALE GENOMIC DNA]</scope>
    <source>
        <strain evidence="3">Houghton</strain>
    </source>
</reference>
<accession>U6LPE9</accession>
<dbReference type="Proteomes" id="UP000030750">
    <property type="component" value="Unassembled WGS sequence"/>
</dbReference>
<keyword evidence="2" id="KW-1133">Transmembrane helix</keyword>
<dbReference type="AlphaFoldDB" id="U6LPE9"/>
<evidence type="ECO:0000313" key="3">
    <source>
        <dbReference type="EMBL" id="CDJ51153.1"/>
    </source>
</evidence>
<evidence type="ECO:0000313" key="4">
    <source>
        <dbReference type="Proteomes" id="UP000030750"/>
    </source>
</evidence>
<protein>
    <submittedName>
        <fullName evidence="3">Uncharacterized protein</fullName>
    </submittedName>
</protein>
<sequence>MSQWRSIPQENATPRAAQPSPTSELPPAIFISARPGNLRATACNAAPCLPVGLAALSAIAAITVLVFFCWSVYKGRGALSLRSRRLANSEDNGPSLGICGTPGDTDGQQRPQGLSTERKSSGDEWRLPLKKRKLARAAETGSGGDGRKPQQQEQQQRFRAPEAGPSGLPERQANLRQEQVASAAYPAQSHLSTMQAPKQADAKAAAELGKLHPHQHDGGYFSAGTSHTTFSSTLFMQLQGQQETGPSLWHFPLQGHLQQRGQQQTLMKHQQGDLLQQPEQQESLLQQQQKQHAMQHEAQQKRVQQQEDKLILQGEQQATPEWRREQQQPQERSTGRGELDPQAETQLTLLEPAAASADHFPEDPWIVLESTVPGVPQFGAAEKALQFSFATSTGPSTIGSSSTFSAREYPLDFIAASAERASKDIGVAAPLLEATGTSAPAVLEGHTAGQSSAALATAGGGTNAEWLAPFGMRTGISIQHAGAAANGTRYAVTAAAATPANRGQPGTLETAIAAVGEHPYARLPKPLGDPTKTILHFIDMGRAVTNPVGRRDLLPLLQKAHDLLLRPFLCVSDMDALAHVTGELIEHAIQRQFPDLSKQTTLRALEQLGLRFLLMDAVVSALIVIRQPVLMDHWKLFADAISHHPPCMRRQQDQRGRRAFSATLAYELSRAIQTLKMGQRPNALQLVKIKRMLFCSPFSPARFKRVGYDRWRRDDHGSTG</sequence>
<feature type="region of interest" description="Disordered" evidence="1">
    <location>
        <begin position="1"/>
        <end position="27"/>
    </location>
</feature>
<feature type="compositionally biased region" description="Basic and acidic residues" evidence="1">
    <location>
        <begin position="116"/>
        <end position="127"/>
    </location>
</feature>
<feature type="compositionally biased region" description="Polar residues" evidence="1">
    <location>
        <begin position="106"/>
        <end position="115"/>
    </location>
</feature>
<feature type="compositionally biased region" description="Polar residues" evidence="1">
    <location>
        <begin position="1"/>
        <end position="12"/>
    </location>
</feature>
<evidence type="ECO:0000256" key="1">
    <source>
        <dbReference type="SAM" id="MobiDB-lite"/>
    </source>
</evidence>
<feature type="compositionally biased region" description="Basic and acidic residues" evidence="1">
    <location>
        <begin position="294"/>
        <end position="310"/>
    </location>
</feature>
<evidence type="ECO:0000256" key="2">
    <source>
        <dbReference type="SAM" id="Phobius"/>
    </source>
</evidence>
<dbReference type="VEuPathDB" id="ToxoDB:EBH_0039720"/>
<name>U6LPE9_9EIME</name>
<feature type="compositionally biased region" description="Low complexity" evidence="1">
    <location>
        <begin position="281"/>
        <end position="292"/>
    </location>
</feature>
<feature type="region of interest" description="Disordered" evidence="1">
    <location>
        <begin position="86"/>
        <end position="203"/>
    </location>
</feature>